<evidence type="ECO:0000256" key="1">
    <source>
        <dbReference type="ARBA" id="ARBA00004429"/>
    </source>
</evidence>
<dbReference type="PANTHER" id="PTHR30341:SF0">
    <property type="entry name" value="NA(+)_H(+) ANTIPORTER NHAA"/>
    <property type="match status" value="1"/>
</dbReference>
<keyword evidence="9 11" id="KW-0472">Membrane</keyword>
<evidence type="ECO:0000256" key="7">
    <source>
        <dbReference type="ARBA" id="ARBA00023053"/>
    </source>
</evidence>
<reference evidence="13 14" key="1">
    <citation type="submission" date="2018-11" db="EMBL/GenBank/DDBJ databases">
        <title>Genomes From Bacteria Associated with the Canine Oral Cavity: a Test Case for Automated Genome-Based Taxonomic Assignment.</title>
        <authorList>
            <person name="Coil D.A."/>
            <person name="Jospin G."/>
            <person name="Darling A.E."/>
            <person name="Wallis C."/>
            <person name="Davis I.J."/>
            <person name="Harris S."/>
            <person name="Eisen J.A."/>
            <person name="Holcombe L.J."/>
            <person name="O'Flynn C."/>
        </authorList>
    </citation>
    <scope>NUCLEOTIDE SEQUENCE [LARGE SCALE GENOMIC DNA]</scope>
    <source>
        <strain evidence="13 14">OH5050</strain>
    </source>
</reference>
<feature type="transmembrane region" description="Helical" evidence="11">
    <location>
        <begin position="200"/>
        <end position="219"/>
    </location>
</feature>
<dbReference type="AlphaFoldDB" id="A0A3P1UZQ8"/>
<dbReference type="EMBL" id="RQZC01000018">
    <property type="protein sequence ID" value="RRD27291.1"/>
    <property type="molecule type" value="Genomic_DNA"/>
</dbReference>
<evidence type="ECO:0000256" key="11">
    <source>
        <dbReference type="HAMAP-Rule" id="MF_01844"/>
    </source>
</evidence>
<organism evidence="13 14">
    <name type="scientific">Actinomyces bowdenii</name>
    <dbReference type="NCBI Taxonomy" id="131109"/>
    <lineage>
        <taxon>Bacteria</taxon>
        <taxon>Bacillati</taxon>
        <taxon>Actinomycetota</taxon>
        <taxon>Actinomycetes</taxon>
        <taxon>Actinomycetales</taxon>
        <taxon>Actinomycetaceae</taxon>
        <taxon>Actinomyces</taxon>
    </lineage>
</organism>
<dbReference type="Gene3D" id="1.20.1530.10">
    <property type="entry name" value="Na+/H+ antiporter like domain"/>
    <property type="match status" value="1"/>
</dbReference>
<keyword evidence="3 11" id="KW-0050">Antiport</keyword>
<evidence type="ECO:0000256" key="4">
    <source>
        <dbReference type="ARBA" id="ARBA00022475"/>
    </source>
</evidence>
<dbReference type="GO" id="GO:0015385">
    <property type="term" value="F:sodium:proton antiporter activity"/>
    <property type="evidence" value="ECO:0007669"/>
    <property type="project" value="UniProtKB-UniRule"/>
</dbReference>
<keyword evidence="14" id="KW-1185">Reference proteome</keyword>
<dbReference type="OrthoDB" id="117402at2"/>
<comment type="similarity">
    <text evidence="11">Belongs to the NhaA Na(+)/H(+) (TC 2.A.33) antiporter family.</text>
</comment>
<evidence type="ECO:0000256" key="10">
    <source>
        <dbReference type="ARBA" id="ARBA00023201"/>
    </source>
</evidence>
<evidence type="ECO:0000256" key="5">
    <source>
        <dbReference type="ARBA" id="ARBA00022692"/>
    </source>
</evidence>
<dbReference type="GO" id="GO:0005886">
    <property type="term" value="C:plasma membrane"/>
    <property type="evidence" value="ECO:0007669"/>
    <property type="project" value="UniProtKB-SubCell"/>
</dbReference>
<dbReference type="Pfam" id="PF06965">
    <property type="entry name" value="Na_H_antiport_1"/>
    <property type="match status" value="1"/>
</dbReference>
<keyword evidence="8 11" id="KW-0406">Ion transport</keyword>
<feature type="transmembrane region" description="Helical" evidence="11">
    <location>
        <begin position="409"/>
        <end position="426"/>
    </location>
</feature>
<dbReference type="InterPro" id="IPR023171">
    <property type="entry name" value="Na/H_antiporter_dom_sf"/>
</dbReference>
<sequence>MTRSASGARRPDHAHAPAPHTPGHSPGHSPGRRPRPHRPPLRLRDLPGRIAHRLESEVFSGLLMVAAAAVALLWANSPWRESYAAVSSTVIGPHALHLDLTVSAWAADGLLAVFFFVVGLELKQEFVVGSLRDLREAALPMLAAVFGMVGPAAVYVGIQIASGGGELTGWAVPTATDIAFAMAVLSIFGRGMPPAARTFLLTLAVVDDLLAIIVIAVFYSHGFNPLALLGALAVVAVFGLLVRRGITHWYLLIPLGVVAWWLMHSSGVHATIAGVLLGMTVPAKPTRSEPQGMTARLAHLVHPWSAGLALPVFALFAAGVSIIDGGGLGEVLADPVSMGVYLGLPLGKVLGIWGSVVILTRLTRLHLGHGVDSADVLALSAIAGIGFTVSLLIAGLAFGEGPTTDHARAAVILGTLISAVLGAGLLQHRVRQPRRGQPSTRGHVMRPHHEH</sequence>
<feature type="transmembrane region" description="Helical" evidence="11">
    <location>
        <begin position="95"/>
        <end position="118"/>
    </location>
</feature>
<evidence type="ECO:0000256" key="12">
    <source>
        <dbReference type="SAM" id="MobiDB-lite"/>
    </source>
</evidence>
<feature type="transmembrane region" description="Helical" evidence="11">
    <location>
        <begin position="139"/>
        <end position="158"/>
    </location>
</feature>
<comment type="caution">
    <text evidence="13">The sequence shown here is derived from an EMBL/GenBank/DDBJ whole genome shotgun (WGS) entry which is preliminary data.</text>
</comment>
<feature type="region of interest" description="Disordered" evidence="12">
    <location>
        <begin position="430"/>
        <end position="451"/>
    </location>
</feature>
<feature type="transmembrane region" description="Helical" evidence="11">
    <location>
        <begin position="297"/>
        <end position="320"/>
    </location>
</feature>
<feature type="transmembrane region" description="Helical" evidence="11">
    <location>
        <begin position="58"/>
        <end position="75"/>
    </location>
</feature>
<comment type="function">
    <text evidence="11">Na(+)/H(+) antiporter that extrudes sodium in exchange for external protons.</text>
</comment>
<feature type="transmembrane region" description="Helical" evidence="11">
    <location>
        <begin position="225"/>
        <end position="242"/>
    </location>
</feature>
<feature type="compositionally biased region" description="Low complexity" evidence="12">
    <location>
        <begin position="16"/>
        <end position="29"/>
    </location>
</feature>
<proteinExistence type="inferred from homology"/>
<accession>A0A3P1UZQ8</accession>
<keyword evidence="5 11" id="KW-0812">Transmembrane</keyword>
<dbReference type="HAMAP" id="MF_01844">
    <property type="entry name" value="NhaA"/>
    <property type="match status" value="1"/>
</dbReference>
<feature type="compositionally biased region" description="Basic residues" evidence="12">
    <location>
        <begin position="30"/>
        <end position="41"/>
    </location>
</feature>
<name>A0A3P1UZQ8_9ACTO</name>
<evidence type="ECO:0000313" key="14">
    <source>
        <dbReference type="Proteomes" id="UP000271272"/>
    </source>
</evidence>
<evidence type="ECO:0000313" key="13">
    <source>
        <dbReference type="EMBL" id="RRD27291.1"/>
    </source>
</evidence>
<feature type="transmembrane region" description="Helical" evidence="11">
    <location>
        <begin position="374"/>
        <end position="397"/>
    </location>
</feature>
<keyword evidence="2 11" id="KW-0813">Transport</keyword>
<keyword evidence="7 11" id="KW-0915">Sodium</keyword>
<evidence type="ECO:0000256" key="3">
    <source>
        <dbReference type="ARBA" id="ARBA00022449"/>
    </source>
</evidence>
<evidence type="ECO:0000256" key="8">
    <source>
        <dbReference type="ARBA" id="ARBA00023065"/>
    </source>
</evidence>
<gene>
    <name evidence="11 13" type="primary">nhaA</name>
    <name evidence="13" type="ORF">EII10_09625</name>
</gene>
<dbReference type="Proteomes" id="UP000271272">
    <property type="component" value="Unassembled WGS sequence"/>
</dbReference>
<keyword evidence="4 11" id="KW-1003">Cell membrane</keyword>
<evidence type="ECO:0000256" key="6">
    <source>
        <dbReference type="ARBA" id="ARBA00022989"/>
    </source>
</evidence>
<comment type="subcellular location">
    <subcellularLocation>
        <location evidence="1">Cell inner membrane</location>
        <topology evidence="1">Multi-pass membrane protein</topology>
    </subcellularLocation>
    <subcellularLocation>
        <location evidence="11">Cell membrane</location>
        <topology evidence="11">Multi-pass membrane protein</topology>
    </subcellularLocation>
</comment>
<keyword evidence="6 11" id="KW-1133">Transmembrane helix</keyword>
<dbReference type="NCBIfam" id="TIGR00773">
    <property type="entry name" value="NhaA"/>
    <property type="match status" value="1"/>
</dbReference>
<feature type="region of interest" description="Disordered" evidence="12">
    <location>
        <begin position="1"/>
        <end position="43"/>
    </location>
</feature>
<protein>
    <recommendedName>
        <fullName evidence="11">Na(+)/H(+) antiporter NhaA</fullName>
    </recommendedName>
    <alternativeName>
        <fullName evidence="11">Sodium/proton antiporter NhaA</fullName>
    </alternativeName>
</protein>
<keyword evidence="10 11" id="KW-0739">Sodium transport</keyword>
<feature type="transmembrane region" description="Helical" evidence="11">
    <location>
        <begin position="340"/>
        <end position="362"/>
    </location>
</feature>
<dbReference type="GO" id="GO:0006885">
    <property type="term" value="P:regulation of pH"/>
    <property type="evidence" value="ECO:0007669"/>
    <property type="project" value="UniProtKB-UniRule"/>
</dbReference>
<evidence type="ECO:0000256" key="2">
    <source>
        <dbReference type="ARBA" id="ARBA00022448"/>
    </source>
</evidence>
<dbReference type="RefSeq" id="WP_124934290.1">
    <property type="nucleotide sequence ID" value="NZ_RQZC01000018.1"/>
</dbReference>
<dbReference type="InterPro" id="IPR004670">
    <property type="entry name" value="NhaA"/>
</dbReference>
<comment type="catalytic activity">
    <reaction evidence="11">
        <text>Na(+)(in) + 2 H(+)(out) = Na(+)(out) + 2 H(+)(in)</text>
        <dbReference type="Rhea" id="RHEA:29251"/>
        <dbReference type="ChEBI" id="CHEBI:15378"/>
        <dbReference type="ChEBI" id="CHEBI:29101"/>
    </reaction>
</comment>
<evidence type="ECO:0000256" key="9">
    <source>
        <dbReference type="ARBA" id="ARBA00023136"/>
    </source>
</evidence>
<dbReference type="PANTHER" id="PTHR30341">
    <property type="entry name" value="SODIUM ION/PROTON ANTIPORTER NHAA-RELATED"/>
    <property type="match status" value="1"/>
</dbReference>